<name>A0A158CHU5_9BURK</name>
<reference evidence="8" key="1">
    <citation type="submission" date="2016-01" db="EMBL/GenBank/DDBJ databases">
        <authorList>
            <person name="Peeters C."/>
        </authorList>
    </citation>
    <scope>NUCLEOTIDE SEQUENCE [LARGE SCALE GENOMIC DNA]</scope>
    <source>
        <strain evidence="8">LMG 29318</strain>
    </source>
</reference>
<dbReference type="EMBL" id="FCOF02000031">
    <property type="protein sequence ID" value="SAK81948.1"/>
    <property type="molecule type" value="Genomic_DNA"/>
</dbReference>
<comment type="caution">
    <text evidence="8">The sequence shown here is derived from an EMBL/GenBank/DDBJ whole genome shotgun (WGS) entry which is preliminary data.</text>
</comment>
<proteinExistence type="predicted"/>
<keyword evidence="9" id="KW-1185">Reference proteome</keyword>
<comment type="subcellular location">
    <subcellularLocation>
        <location evidence="1">Membrane</location>
        <topology evidence="1">Multi-pass membrane protein</topology>
    </subcellularLocation>
</comment>
<organism evidence="8 9">
    <name type="scientific">Caballeronia catudaia</name>
    <dbReference type="NCBI Taxonomy" id="1777136"/>
    <lineage>
        <taxon>Bacteria</taxon>
        <taxon>Pseudomonadati</taxon>
        <taxon>Pseudomonadota</taxon>
        <taxon>Betaproteobacteria</taxon>
        <taxon>Burkholderiales</taxon>
        <taxon>Burkholderiaceae</taxon>
        <taxon>Caballeronia</taxon>
    </lineage>
</organism>
<feature type="region of interest" description="Disordered" evidence="6">
    <location>
        <begin position="80"/>
        <end position="124"/>
    </location>
</feature>
<keyword evidence="5 7" id="KW-0472">Membrane</keyword>
<dbReference type="GO" id="GO:0016020">
    <property type="term" value="C:membrane"/>
    <property type="evidence" value="ECO:0007669"/>
    <property type="project" value="UniProtKB-SubCell"/>
</dbReference>
<feature type="transmembrane region" description="Helical" evidence="7">
    <location>
        <begin position="12"/>
        <end position="33"/>
    </location>
</feature>
<dbReference type="AlphaFoldDB" id="A0A158CHU5"/>
<evidence type="ECO:0000256" key="7">
    <source>
        <dbReference type="SAM" id="Phobius"/>
    </source>
</evidence>
<keyword evidence="2" id="KW-0813">Transport</keyword>
<gene>
    <name evidence="8" type="ORF">AWB75_05186</name>
</gene>
<feature type="compositionally biased region" description="Polar residues" evidence="6">
    <location>
        <begin position="115"/>
        <end position="124"/>
    </location>
</feature>
<evidence type="ECO:0000256" key="6">
    <source>
        <dbReference type="SAM" id="MobiDB-lite"/>
    </source>
</evidence>
<evidence type="ECO:0000256" key="3">
    <source>
        <dbReference type="ARBA" id="ARBA00022692"/>
    </source>
</evidence>
<sequence>MILTSEKNTAESLSVAPLGAFGAISLTVGKYGIGSLIPLFKLILTFYVTAFVFVAVVLGAVARMAGFTIAAVRLRTCSPAADSATPNMTDTKRMGSVSPFANASKNDTGMMPTRNPVSPSRCSD</sequence>
<evidence type="ECO:0000256" key="2">
    <source>
        <dbReference type="ARBA" id="ARBA00022448"/>
    </source>
</evidence>
<keyword evidence="4 7" id="KW-1133">Transmembrane helix</keyword>
<dbReference type="SUPFAM" id="SSF118215">
    <property type="entry name" value="Proton glutamate symport protein"/>
    <property type="match status" value="1"/>
</dbReference>
<dbReference type="Proteomes" id="UP000054870">
    <property type="component" value="Unassembled WGS sequence"/>
</dbReference>
<evidence type="ECO:0000313" key="8">
    <source>
        <dbReference type="EMBL" id="SAK81948.1"/>
    </source>
</evidence>
<evidence type="ECO:0000256" key="5">
    <source>
        <dbReference type="ARBA" id="ARBA00023136"/>
    </source>
</evidence>
<evidence type="ECO:0000313" key="9">
    <source>
        <dbReference type="Proteomes" id="UP000054870"/>
    </source>
</evidence>
<protein>
    <submittedName>
        <fullName evidence="8">C4-dicarboxylate transporter DctA</fullName>
    </submittedName>
</protein>
<evidence type="ECO:0000256" key="1">
    <source>
        <dbReference type="ARBA" id="ARBA00004141"/>
    </source>
</evidence>
<keyword evidence="3 7" id="KW-0812">Transmembrane</keyword>
<evidence type="ECO:0000256" key="4">
    <source>
        <dbReference type="ARBA" id="ARBA00022989"/>
    </source>
</evidence>
<dbReference type="Pfam" id="PF00375">
    <property type="entry name" value="SDF"/>
    <property type="match status" value="1"/>
</dbReference>
<feature type="transmembrane region" description="Helical" evidence="7">
    <location>
        <begin position="39"/>
        <end position="65"/>
    </location>
</feature>
<accession>A0A158CHU5</accession>
<dbReference type="Gene3D" id="1.10.3860.10">
    <property type="entry name" value="Sodium:dicarboxylate symporter"/>
    <property type="match status" value="1"/>
</dbReference>
<dbReference type="InterPro" id="IPR036458">
    <property type="entry name" value="Na:dicarbo_symporter_sf"/>
</dbReference>
<dbReference type="InterPro" id="IPR001991">
    <property type="entry name" value="Na-dicarboxylate_symporter"/>
</dbReference>
<dbReference type="GO" id="GO:0015293">
    <property type="term" value="F:symporter activity"/>
    <property type="evidence" value="ECO:0007669"/>
    <property type="project" value="InterPro"/>
</dbReference>